<dbReference type="GO" id="GO:0046872">
    <property type="term" value="F:metal ion binding"/>
    <property type="evidence" value="ECO:0007669"/>
    <property type="project" value="UniProtKB-UniRule"/>
</dbReference>
<feature type="binding site" evidence="8">
    <location>
        <position position="233"/>
    </location>
    <ligand>
        <name>Zn(2+)</name>
        <dbReference type="ChEBI" id="CHEBI:29105"/>
        <label>1</label>
    </ligand>
</feature>
<evidence type="ECO:0000256" key="6">
    <source>
        <dbReference type="PIRNR" id="PIRNR001123"/>
    </source>
</evidence>
<dbReference type="PANTHER" id="PTHR32481:SF0">
    <property type="entry name" value="AMINOPEPTIDASE YPDE-RELATED"/>
    <property type="match status" value="1"/>
</dbReference>
<dbReference type="RefSeq" id="WP_060914253.1">
    <property type="nucleotide sequence ID" value="NZ_JAGZGJ010000026.1"/>
</dbReference>
<dbReference type="InterPro" id="IPR051464">
    <property type="entry name" value="Peptidase_M42_aminopept"/>
</dbReference>
<dbReference type="InterPro" id="IPR023367">
    <property type="entry name" value="Peptidase_M42_dom2"/>
</dbReference>
<dbReference type="PATRIC" id="fig|1379.3.peg.1090"/>
<dbReference type="Pfam" id="PF05343">
    <property type="entry name" value="Peptidase_M42"/>
    <property type="match status" value="1"/>
</dbReference>
<dbReference type="GO" id="GO:0006508">
    <property type="term" value="P:proteolysis"/>
    <property type="evidence" value="ECO:0007669"/>
    <property type="project" value="UniProtKB-KW"/>
</dbReference>
<proteinExistence type="inferred from homology"/>
<evidence type="ECO:0000256" key="7">
    <source>
        <dbReference type="PIRSR" id="PIRSR001123-1"/>
    </source>
</evidence>
<accession>A0A133ZVS7</accession>
<dbReference type="EMBL" id="LSDC01000071">
    <property type="protein sequence ID" value="KXB59542.1"/>
    <property type="molecule type" value="Genomic_DNA"/>
</dbReference>
<dbReference type="Gene3D" id="3.40.630.10">
    <property type="entry name" value="Zn peptidases"/>
    <property type="match status" value="1"/>
</dbReference>
<evidence type="ECO:0000313" key="10">
    <source>
        <dbReference type="Proteomes" id="UP000070355"/>
    </source>
</evidence>
<name>A0A133ZVS7_9BACL</name>
<organism evidence="9 10">
    <name type="scientific">Gemella haemolysans</name>
    <dbReference type="NCBI Taxonomy" id="1379"/>
    <lineage>
        <taxon>Bacteria</taxon>
        <taxon>Bacillati</taxon>
        <taxon>Bacillota</taxon>
        <taxon>Bacilli</taxon>
        <taxon>Bacillales</taxon>
        <taxon>Gemellaceae</taxon>
        <taxon>Gemella</taxon>
    </lineage>
</organism>
<dbReference type="SUPFAM" id="SSF53187">
    <property type="entry name" value="Zn-dependent exopeptidases"/>
    <property type="match status" value="1"/>
</dbReference>
<evidence type="ECO:0000256" key="4">
    <source>
        <dbReference type="ARBA" id="ARBA00022723"/>
    </source>
</evidence>
<dbReference type="OrthoDB" id="9772053at2"/>
<evidence type="ECO:0000256" key="8">
    <source>
        <dbReference type="PIRSR" id="PIRSR001123-2"/>
    </source>
</evidence>
<keyword evidence="4 8" id="KW-0479">Metal-binding</keyword>
<gene>
    <name evidence="9" type="ORF">HMPREF3186_01105</name>
</gene>
<dbReference type="Gene3D" id="2.40.30.40">
    <property type="entry name" value="Peptidase M42, domain 2"/>
    <property type="match status" value="1"/>
</dbReference>
<keyword evidence="3" id="KW-0645">Protease</keyword>
<dbReference type="Proteomes" id="UP000070355">
    <property type="component" value="Unassembled WGS sequence"/>
</dbReference>
<comment type="caution">
    <text evidence="9">The sequence shown here is derived from an EMBL/GenBank/DDBJ whole genome shotgun (WGS) entry which is preliminary data.</text>
</comment>
<feature type="binding site" evidence="8">
    <location>
        <position position="211"/>
    </location>
    <ligand>
        <name>Zn(2+)</name>
        <dbReference type="ChEBI" id="CHEBI:29105"/>
        <label>2</label>
    </ligand>
</feature>
<dbReference type="PIRSF" id="PIRSF001123">
    <property type="entry name" value="PepA_GA"/>
    <property type="match status" value="1"/>
</dbReference>
<comment type="cofactor">
    <cofactor evidence="8">
        <name>a divalent metal cation</name>
        <dbReference type="ChEBI" id="CHEBI:60240"/>
    </cofactor>
    <text evidence="8">Binds 2 divalent metal cations per subunit.</text>
</comment>
<feature type="binding site" evidence="8">
    <location>
        <position position="178"/>
    </location>
    <ligand>
        <name>Zn(2+)</name>
        <dbReference type="ChEBI" id="CHEBI:29105"/>
        <label>2</label>
    </ligand>
</feature>
<dbReference type="CDD" id="cd05656">
    <property type="entry name" value="M42_Frv"/>
    <property type="match status" value="1"/>
</dbReference>
<evidence type="ECO:0000256" key="3">
    <source>
        <dbReference type="ARBA" id="ARBA00022670"/>
    </source>
</evidence>
<sequence>MSKSIERFRELTMLDGTSGFESEISKYLEENLSKYADEIKFDNLGGIYAIKKSKKENAKTVMIAAHMDEVGFIVTKVLPNGMLKFETLGGFREDVLLAQTYTVTSYEGKKFTGVIGSIPKHFTAGVAQNVKISDMTIDVGASSREEALEMGIREGAFVTPKTTFEQLTENRFMSKAIDNRYGCVIITEILEEFAEKELDFNLVVCATVQEEVGLRGATVAANMIKPDVCFVVDCSPANDMDGKETSNGRLGEGFLVRLVDRTMVLRANMREKIVALAEENGIKYQYFTSPGGTDAGNIHQALNGIPTTVIGICARYIHTHNAVFDIRDYYAAKSILGKLLETIDDKFIEDVRK</sequence>
<dbReference type="InterPro" id="IPR008007">
    <property type="entry name" value="Peptidase_M42"/>
</dbReference>
<dbReference type="STRING" id="1379.HMPREF3186_01105"/>
<keyword evidence="5" id="KW-0378">Hydrolase</keyword>
<dbReference type="SUPFAM" id="SSF101821">
    <property type="entry name" value="Aminopeptidase/glucanase lid domain"/>
    <property type="match status" value="1"/>
</dbReference>
<evidence type="ECO:0000313" key="9">
    <source>
        <dbReference type="EMBL" id="KXB59542.1"/>
    </source>
</evidence>
<evidence type="ECO:0000256" key="2">
    <source>
        <dbReference type="ARBA" id="ARBA00022438"/>
    </source>
</evidence>
<feature type="binding site" evidence="8">
    <location>
        <position position="318"/>
    </location>
    <ligand>
        <name>Zn(2+)</name>
        <dbReference type="ChEBI" id="CHEBI:29105"/>
        <label>2</label>
    </ligand>
</feature>
<dbReference type="AlphaFoldDB" id="A0A133ZVS7"/>
<keyword evidence="2 9" id="KW-0031">Aminopeptidase</keyword>
<evidence type="ECO:0000256" key="5">
    <source>
        <dbReference type="ARBA" id="ARBA00022801"/>
    </source>
</evidence>
<dbReference type="PANTHER" id="PTHR32481">
    <property type="entry name" value="AMINOPEPTIDASE"/>
    <property type="match status" value="1"/>
</dbReference>
<protein>
    <submittedName>
        <fullName evidence="9">Putative glutamyl aminopeptidase</fullName>
    </submittedName>
</protein>
<comment type="similarity">
    <text evidence="1 6">Belongs to the peptidase M42 family.</text>
</comment>
<reference evidence="10" key="1">
    <citation type="submission" date="2016-01" db="EMBL/GenBank/DDBJ databases">
        <authorList>
            <person name="Mitreva M."/>
            <person name="Pepin K.H."/>
            <person name="Mihindukulasuriya K.A."/>
            <person name="Fulton R."/>
            <person name="Fronick C."/>
            <person name="O'Laughlin M."/>
            <person name="Miner T."/>
            <person name="Herter B."/>
            <person name="Rosa B.A."/>
            <person name="Cordes M."/>
            <person name="Tomlinson C."/>
            <person name="Wollam A."/>
            <person name="Palsikar V.B."/>
            <person name="Mardis E.R."/>
            <person name="Wilson R.K."/>
        </authorList>
    </citation>
    <scope>NUCLEOTIDE SEQUENCE [LARGE SCALE GENOMIC DNA]</scope>
    <source>
        <strain evidence="10">DNF01167</strain>
    </source>
</reference>
<feature type="binding site" evidence="8">
    <location>
        <position position="66"/>
    </location>
    <ligand>
        <name>Zn(2+)</name>
        <dbReference type="ChEBI" id="CHEBI:29105"/>
        <label>1</label>
    </ligand>
</feature>
<feature type="active site" description="Proton acceptor" evidence="7">
    <location>
        <position position="210"/>
    </location>
</feature>
<evidence type="ECO:0000256" key="1">
    <source>
        <dbReference type="ARBA" id="ARBA00006272"/>
    </source>
</evidence>
<dbReference type="GO" id="GO:0004177">
    <property type="term" value="F:aminopeptidase activity"/>
    <property type="evidence" value="ECO:0007669"/>
    <property type="project" value="UniProtKB-UniRule"/>
</dbReference>
<feature type="binding site" evidence="8">
    <location>
        <position position="178"/>
    </location>
    <ligand>
        <name>Zn(2+)</name>
        <dbReference type="ChEBI" id="CHEBI:29105"/>
        <label>1</label>
    </ligand>
</feature>